<evidence type="ECO:0000313" key="7">
    <source>
        <dbReference type="EMBL" id="ETO32461.1"/>
    </source>
</evidence>
<keyword evidence="2" id="KW-0479">Metal-binding</keyword>
<sequence>KLRDWANRIKNDFTNINTVTTKGGSEGFAPRLSFAEVKNLNVGAHEDRKNSAESDTFSIKATITAISHNQEKPPWYTAAPDASVKAKVINDGKGSYFCAVNNKTYSTYELKYVLRFCATDWSGQQWLNAFDKRAQDILTVPVEELDKTIKDGDLDKFEEVFQRANFKTKIFKVRAKLSNFQDERRVHYDAVGIQDVDLKAECQLLLDKISELDQIQSIH</sequence>
<feature type="non-terminal residue" evidence="7">
    <location>
        <position position="1"/>
    </location>
</feature>
<reference evidence="7 8" key="1">
    <citation type="journal article" date="2013" name="Curr. Biol.">
        <title>The Genome of the Foraminiferan Reticulomyxa filosa.</title>
        <authorList>
            <person name="Glockner G."/>
            <person name="Hulsmann N."/>
            <person name="Schleicher M."/>
            <person name="Noegel A.A."/>
            <person name="Eichinger L."/>
            <person name="Gallinger C."/>
            <person name="Pawlowski J."/>
            <person name="Sierra R."/>
            <person name="Euteneuer U."/>
            <person name="Pillet L."/>
            <person name="Moustafa A."/>
            <person name="Platzer M."/>
            <person name="Groth M."/>
            <person name="Szafranski K."/>
            <person name="Schliwa M."/>
        </authorList>
    </citation>
    <scope>NUCLEOTIDE SEQUENCE [LARGE SCALE GENOMIC DNA]</scope>
</reference>
<comment type="similarity">
    <text evidence="1">Belongs to the replication factor A protein 1 family.</text>
</comment>
<organism evidence="7 8">
    <name type="scientific">Reticulomyxa filosa</name>
    <dbReference type="NCBI Taxonomy" id="46433"/>
    <lineage>
        <taxon>Eukaryota</taxon>
        <taxon>Sar</taxon>
        <taxon>Rhizaria</taxon>
        <taxon>Retaria</taxon>
        <taxon>Foraminifera</taxon>
        <taxon>Monothalamids</taxon>
        <taxon>Reticulomyxidae</taxon>
        <taxon>Reticulomyxa</taxon>
    </lineage>
</organism>
<proteinExistence type="inferred from homology"/>
<evidence type="ECO:0000256" key="4">
    <source>
        <dbReference type="ARBA" id="ARBA00022833"/>
    </source>
</evidence>
<evidence type="ECO:0000259" key="6">
    <source>
        <dbReference type="Pfam" id="PF08646"/>
    </source>
</evidence>
<dbReference type="SUPFAM" id="SSF50249">
    <property type="entry name" value="Nucleic acid-binding proteins"/>
    <property type="match status" value="1"/>
</dbReference>
<dbReference type="CDD" id="cd04476">
    <property type="entry name" value="RPA1_DBD_C"/>
    <property type="match status" value="1"/>
</dbReference>
<dbReference type="InterPro" id="IPR047192">
    <property type="entry name" value="Euk_RPA1_DBD_C"/>
</dbReference>
<dbReference type="Proteomes" id="UP000023152">
    <property type="component" value="Unassembled WGS sequence"/>
</dbReference>
<gene>
    <name evidence="7" type="ORF">RFI_04653</name>
</gene>
<dbReference type="FunFam" id="2.40.50.140:FF:000090">
    <property type="entry name" value="Replication protein A subunit"/>
    <property type="match status" value="1"/>
</dbReference>
<dbReference type="EMBL" id="ASPP01004187">
    <property type="protein sequence ID" value="ETO32461.1"/>
    <property type="molecule type" value="Genomic_DNA"/>
</dbReference>
<dbReference type="GO" id="GO:0008270">
    <property type="term" value="F:zinc ion binding"/>
    <property type="evidence" value="ECO:0007669"/>
    <property type="project" value="UniProtKB-KW"/>
</dbReference>
<dbReference type="OrthoDB" id="1751331at2759"/>
<name>X6P2L9_RETFI</name>
<evidence type="ECO:0000256" key="5">
    <source>
        <dbReference type="ARBA" id="ARBA00023125"/>
    </source>
</evidence>
<dbReference type="InterPro" id="IPR012340">
    <property type="entry name" value="NA-bd_OB-fold"/>
</dbReference>
<dbReference type="GO" id="GO:0003677">
    <property type="term" value="F:DNA binding"/>
    <property type="evidence" value="ECO:0007669"/>
    <property type="project" value="UniProtKB-KW"/>
</dbReference>
<evidence type="ECO:0000313" key="8">
    <source>
        <dbReference type="Proteomes" id="UP000023152"/>
    </source>
</evidence>
<dbReference type="InterPro" id="IPR013955">
    <property type="entry name" value="Rep_factor-A_C"/>
</dbReference>
<keyword evidence="4" id="KW-0862">Zinc</keyword>
<dbReference type="Pfam" id="PF08646">
    <property type="entry name" value="Rep_fac-A_C"/>
    <property type="match status" value="1"/>
</dbReference>
<keyword evidence="5" id="KW-0238">DNA-binding</keyword>
<dbReference type="Gene3D" id="2.40.50.140">
    <property type="entry name" value="Nucleic acid-binding proteins"/>
    <property type="match status" value="1"/>
</dbReference>
<evidence type="ECO:0000256" key="1">
    <source>
        <dbReference type="ARBA" id="ARBA00005690"/>
    </source>
</evidence>
<accession>X6P2L9</accession>
<protein>
    <recommendedName>
        <fullName evidence="6">Replication factor A C-terminal domain-containing protein</fullName>
    </recommendedName>
</protein>
<keyword evidence="3" id="KW-0863">Zinc-finger</keyword>
<keyword evidence="8" id="KW-1185">Reference proteome</keyword>
<dbReference type="AlphaFoldDB" id="X6P2L9"/>
<comment type="caution">
    <text evidence="7">The sequence shown here is derived from an EMBL/GenBank/DDBJ whole genome shotgun (WGS) entry which is preliminary data.</text>
</comment>
<evidence type="ECO:0000256" key="2">
    <source>
        <dbReference type="ARBA" id="ARBA00022723"/>
    </source>
</evidence>
<evidence type="ECO:0000256" key="3">
    <source>
        <dbReference type="ARBA" id="ARBA00022771"/>
    </source>
</evidence>
<feature type="domain" description="Replication factor A C-terminal" evidence="6">
    <location>
        <begin position="57"/>
        <end position="205"/>
    </location>
</feature>